<protein>
    <submittedName>
        <fullName evidence="12">Bone morphogenetic protein 5</fullName>
    </submittedName>
</protein>
<dbReference type="InterPro" id="IPR019168">
    <property type="entry name" value="NEP1-R1"/>
</dbReference>
<feature type="non-terminal residue" evidence="12">
    <location>
        <position position="1"/>
    </location>
</feature>
<dbReference type="Proteomes" id="UP000054826">
    <property type="component" value="Unassembled WGS sequence"/>
</dbReference>
<dbReference type="FunFam" id="2.10.90.10:FF:000003">
    <property type="entry name" value="Bone morphogenetic protein 5"/>
    <property type="match status" value="1"/>
</dbReference>
<dbReference type="GO" id="GO:0005615">
    <property type="term" value="C:extracellular space"/>
    <property type="evidence" value="ECO:0007669"/>
    <property type="project" value="UniProtKB-KW"/>
</dbReference>
<dbReference type="PANTHER" id="PTHR11848:SF310">
    <property type="entry name" value="PROTEIN 60A-RELATED"/>
    <property type="match status" value="1"/>
</dbReference>
<keyword evidence="8" id="KW-0325">Glycoprotein</keyword>
<evidence type="ECO:0000256" key="1">
    <source>
        <dbReference type="ARBA" id="ARBA00004613"/>
    </source>
</evidence>
<evidence type="ECO:0000313" key="15">
    <source>
        <dbReference type="Proteomes" id="UP000054632"/>
    </source>
</evidence>
<dbReference type="PRINTS" id="PR00669">
    <property type="entry name" value="INHIBINA"/>
</dbReference>
<dbReference type="EMBL" id="JYDS01000126">
    <property type="protein sequence ID" value="KRZ24244.1"/>
    <property type="molecule type" value="Genomic_DNA"/>
</dbReference>
<evidence type="ECO:0000256" key="6">
    <source>
        <dbReference type="ARBA" id="ARBA00023030"/>
    </source>
</evidence>
<feature type="transmembrane region" description="Helical" evidence="10">
    <location>
        <begin position="65"/>
        <end position="83"/>
    </location>
</feature>
<evidence type="ECO:0000256" key="10">
    <source>
        <dbReference type="SAM" id="Phobius"/>
    </source>
</evidence>
<dbReference type="InterPro" id="IPR029034">
    <property type="entry name" value="Cystine-knot_cytokine"/>
</dbReference>
<dbReference type="PROSITE" id="PS00250">
    <property type="entry name" value="TGF_BETA_1"/>
    <property type="match status" value="1"/>
</dbReference>
<feature type="transmembrane region" description="Helical" evidence="10">
    <location>
        <begin position="155"/>
        <end position="173"/>
    </location>
</feature>
<dbReference type="PROSITE" id="PS51362">
    <property type="entry name" value="TGF_BETA_2"/>
    <property type="match status" value="1"/>
</dbReference>
<evidence type="ECO:0000313" key="13">
    <source>
        <dbReference type="EMBL" id="KRZ24244.1"/>
    </source>
</evidence>
<dbReference type="Gene3D" id="2.10.90.10">
    <property type="entry name" value="Cystine-knot cytokines"/>
    <property type="match status" value="1"/>
</dbReference>
<accession>A0A0V1EG96</accession>
<dbReference type="AlphaFoldDB" id="A0A0V1EG96"/>
<evidence type="ECO:0000313" key="12">
    <source>
        <dbReference type="EMBL" id="KRY72804.1"/>
    </source>
</evidence>
<evidence type="ECO:0000256" key="8">
    <source>
        <dbReference type="ARBA" id="ARBA00023180"/>
    </source>
</evidence>
<proteinExistence type="inferred from homology"/>
<evidence type="ECO:0000313" key="14">
    <source>
        <dbReference type="EMBL" id="KRZ39390.1"/>
    </source>
</evidence>
<comment type="caution">
    <text evidence="12">The sequence shown here is derived from an EMBL/GenBank/DDBJ whole genome shotgun (WGS) entry which is preliminary data.</text>
</comment>
<evidence type="ECO:0000256" key="7">
    <source>
        <dbReference type="ARBA" id="ARBA00023157"/>
    </source>
</evidence>
<keyword evidence="7" id="KW-1015">Disulfide bond</keyword>
<comment type="subcellular location">
    <subcellularLocation>
        <location evidence="1">Secreted</location>
    </subcellularLocation>
</comment>
<keyword evidence="3" id="KW-0202">Cytokine</keyword>
<feature type="transmembrane region" description="Helical" evidence="10">
    <location>
        <begin position="103"/>
        <end position="122"/>
    </location>
</feature>
<evidence type="ECO:0000256" key="3">
    <source>
        <dbReference type="ARBA" id="ARBA00022514"/>
    </source>
</evidence>
<dbReference type="InterPro" id="IPR001111">
    <property type="entry name" value="TGF-b_propeptide"/>
</dbReference>
<dbReference type="Gene3D" id="2.60.120.970">
    <property type="match status" value="1"/>
</dbReference>
<evidence type="ECO:0000256" key="2">
    <source>
        <dbReference type="ARBA" id="ARBA00006656"/>
    </source>
</evidence>
<dbReference type="InterPro" id="IPR015615">
    <property type="entry name" value="TGF-beta-rel"/>
</dbReference>
<dbReference type="Proteomes" id="UP000054805">
    <property type="component" value="Unassembled WGS sequence"/>
</dbReference>
<dbReference type="Proteomes" id="UP000054632">
    <property type="component" value="Unassembled WGS sequence"/>
</dbReference>
<sequence>LFILFLVYINEPCSFILKCEDILIYRFEMHRIHLESDTCDDLKAFERRLMEIIACMQPAAKRWRAILAVVLSCLVVSSCLWLADPHLSEENLIDSLKRNTFFSASFIMMIILLLCGVHRRVVAPSIIAARCRSVLAEFNLSCDDCKLVVHKMTTVFTLCCLSVVLYTIFGNALSNLATSFKNNIASPVFYADNGYDKTIAFPLFRNREMQEFQTEILHFLGLNKPPNPSKELHSPHSVFLSQYMIDLYKSIQVEADDNEDKFIYNSLPEKYSARFDVENVSTAVTEWGVDLFDWSEADTIISFEDHQYEKQFMNYEVLLRYKFDIPEFPQNYRLIGAELRLFSNASSVSRLIIGKNVKMVIFRVDNKNELHLVAEVMLNQQLKGWTVVNVTSCLEEWISSPESNFGLAISLLDTKGRYWSVNDIGLADCFMVGYFSADNINAHRRIKRDAFKTGGVSRNLNNDMDWSSVIGMDTKWTRSACQRRTLYVSFRDLGWQDWIIAPDGYAAYYCYGECSFPLNAHMNATNHAIVQTLAHLMNPGRVPKPYCAPTKLSSISVLYFDDSSNVVLKKYNNMVVKTCGCH</sequence>
<dbReference type="InterPro" id="IPR001839">
    <property type="entry name" value="TGF-b_C"/>
</dbReference>
<keyword evidence="10" id="KW-1133">Transmembrane helix</keyword>
<evidence type="ECO:0000256" key="4">
    <source>
        <dbReference type="ARBA" id="ARBA00022525"/>
    </source>
</evidence>
<reference evidence="15 16" key="1">
    <citation type="submission" date="2015-01" db="EMBL/GenBank/DDBJ databases">
        <title>Evolution of Trichinella species and genotypes.</title>
        <authorList>
            <person name="Korhonen P.K."/>
            <person name="Edoardo P."/>
            <person name="Giuseppe L.R."/>
            <person name="Gasser R.B."/>
        </authorList>
    </citation>
    <scope>NUCLEOTIDE SEQUENCE [LARGE SCALE GENOMIC DNA]</scope>
    <source>
        <strain evidence="12">ISS13</strain>
        <strain evidence="14">ISS176</strain>
        <strain evidence="13">ISS588</strain>
    </source>
</reference>
<dbReference type="Pfam" id="PF00688">
    <property type="entry name" value="TGFb_propeptide"/>
    <property type="match status" value="1"/>
</dbReference>
<keyword evidence="10" id="KW-0472">Membrane</keyword>
<comment type="similarity">
    <text evidence="2 9">Belongs to the TGF-beta family.</text>
</comment>
<dbReference type="SUPFAM" id="SSF57501">
    <property type="entry name" value="Cystine-knot cytokines"/>
    <property type="match status" value="1"/>
</dbReference>
<keyword evidence="16" id="KW-1185">Reference proteome</keyword>
<evidence type="ECO:0000256" key="9">
    <source>
        <dbReference type="RuleBase" id="RU000354"/>
    </source>
</evidence>
<dbReference type="SMART" id="SM00204">
    <property type="entry name" value="TGFB"/>
    <property type="match status" value="1"/>
</dbReference>
<gene>
    <name evidence="12" type="primary">BMP5</name>
    <name evidence="12" type="ORF">T4A_3318</name>
    <name evidence="13" type="ORF">T4B_11202</name>
    <name evidence="14" type="ORF">T4C_11096</name>
</gene>
<organism evidence="12 15">
    <name type="scientific">Trichinella pseudospiralis</name>
    <name type="common">Parasitic roundworm</name>
    <dbReference type="NCBI Taxonomy" id="6337"/>
    <lineage>
        <taxon>Eukaryota</taxon>
        <taxon>Metazoa</taxon>
        <taxon>Ecdysozoa</taxon>
        <taxon>Nematoda</taxon>
        <taxon>Enoplea</taxon>
        <taxon>Dorylaimia</taxon>
        <taxon>Trichinellida</taxon>
        <taxon>Trichinellidae</taxon>
        <taxon>Trichinella</taxon>
    </lineage>
</organism>
<keyword evidence="4" id="KW-0964">Secreted</keyword>
<feature type="domain" description="TGF-beta family profile" evidence="11">
    <location>
        <begin position="445"/>
        <end position="582"/>
    </location>
</feature>
<dbReference type="EMBL" id="JYDR01000040">
    <property type="protein sequence ID" value="KRY72804.1"/>
    <property type="molecule type" value="Genomic_DNA"/>
</dbReference>
<dbReference type="Pfam" id="PF00019">
    <property type="entry name" value="TGF_beta"/>
    <property type="match status" value="1"/>
</dbReference>
<dbReference type="PANTHER" id="PTHR11848">
    <property type="entry name" value="TGF-BETA FAMILY"/>
    <property type="match status" value="1"/>
</dbReference>
<dbReference type="GO" id="GO:0071595">
    <property type="term" value="C:Nem1-Spo7 phosphatase complex"/>
    <property type="evidence" value="ECO:0007669"/>
    <property type="project" value="InterPro"/>
</dbReference>
<evidence type="ECO:0000259" key="11">
    <source>
        <dbReference type="PROSITE" id="PS51362"/>
    </source>
</evidence>
<keyword evidence="6 9" id="KW-0339">Growth factor</keyword>
<name>A0A0V1EG96_TRIPS</name>
<evidence type="ECO:0000313" key="16">
    <source>
        <dbReference type="Proteomes" id="UP000054805"/>
    </source>
</evidence>
<keyword evidence="5" id="KW-0732">Signal</keyword>
<dbReference type="Pfam" id="PF09771">
    <property type="entry name" value="Tmemb_18A"/>
    <property type="match status" value="1"/>
</dbReference>
<keyword evidence="10" id="KW-0812">Transmembrane</keyword>
<dbReference type="EMBL" id="JYDV01000036">
    <property type="protein sequence ID" value="KRZ39390.1"/>
    <property type="molecule type" value="Genomic_DNA"/>
</dbReference>
<dbReference type="CDD" id="cd13761">
    <property type="entry name" value="TGF_beta_BMP5_like"/>
    <property type="match status" value="1"/>
</dbReference>
<dbReference type="GO" id="GO:0005125">
    <property type="term" value="F:cytokine activity"/>
    <property type="evidence" value="ECO:0007669"/>
    <property type="project" value="UniProtKB-KW"/>
</dbReference>
<dbReference type="GO" id="GO:0032502">
    <property type="term" value="P:developmental process"/>
    <property type="evidence" value="ECO:0007669"/>
    <property type="project" value="UniProtKB-ARBA"/>
</dbReference>
<evidence type="ECO:0000256" key="5">
    <source>
        <dbReference type="ARBA" id="ARBA00022729"/>
    </source>
</evidence>
<dbReference type="InterPro" id="IPR017948">
    <property type="entry name" value="TGFb_CS"/>
</dbReference>
<dbReference type="GO" id="GO:0008083">
    <property type="term" value="F:growth factor activity"/>
    <property type="evidence" value="ECO:0007669"/>
    <property type="project" value="UniProtKB-KW"/>
</dbReference>